<evidence type="ECO:0000259" key="1">
    <source>
        <dbReference type="Pfam" id="PF06985"/>
    </source>
</evidence>
<protein>
    <submittedName>
        <fullName evidence="3">Uncharacterized protein</fullName>
    </submittedName>
</protein>
<dbReference type="Pfam" id="PF26640">
    <property type="entry name" value="DUF8212"/>
    <property type="match status" value="1"/>
</dbReference>
<feature type="domain" description="Heterokaryon incompatibility" evidence="1">
    <location>
        <begin position="22"/>
        <end position="115"/>
    </location>
</feature>
<feature type="domain" description="DUF8212" evidence="2">
    <location>
        <begin position="228"/>
        <end position="253"/>
    </location>
</feature>
<dbReference type="PANTHER" id="PTHR10622">
    <property type="entry name" value="HET DOMAIN-CONTAINING PROTEIN"/>
    <property type="match status" value="1"/>
</dbReference>
<keyword evidence="4" id="KW-1185">Reference proteome</keyword>
<accession>A0A439DFL5</accession>
<dbReference type="Pfam" id="PF06985">
    <property type="entry name" value="HET"/>
    <property type="match status" value="1"/>
</dbReference>
<dbReference type="STRING" id="363999.A0A439DFL5"/>
<evidence type="ECO:0000313" key="4">
    <source>
        <dbReference type="Proteomes" id="UP000286045"/>
    </source>
</evidence>
<dbReference type="EMBL" id="RYZI01000032">
    <property type="protein sequence ID" value="RWA13204.1"/>
    <property type="molecule type" value="Genomic_DNA"/>
</dbReference>
<sequence>MRLLNVSTLDFKEVADPGSQRYAILSHTWEDGEEVSLQDWLIWRRKRQGWQDVSKRRGLVKILGACNITKKYNLDFLWIDTNCIDKLSSAELSEAINSMFKWYSLSAICLTYLSDIKFDGYSQSQIRASKWFTRGWTLQELLAPRHIDFFDCDWNRIGSRAALSGMISNITSIEEKYLNGSEDFRGASIAARMSWAALRQTSRVEDMAYSLLGIFDINMPLLYGEGNRAFIRLQEEILKVTTDQSIFAWGFVDSAEWKGSNPILLGSVERTPARQLGAAMEIWSMTNLGLTMHLPLLATTNRRRFFAVLQCTEPSGPGFLCIPVIEFNGELIRAGWPTVPLPLCRLNKEPTPVSVYLPRHHRYGLRKDVWDLPDFAQLPQLLVFITTSLMDHDIGGWITTPGAEFYPDYGVLSIVGGMGPEGVFISFNSRHHQEPKVNAVIFSEGFQGDILFQLKGRYAYCELRHVGESGFSWKRLWERRGALDASMDLLTMINALAQRVTFTKTEMEGIFTRTNPEGNLEAVLNIRRDNDQGHLGARYSSVLIRAL</sequence>
<dbReference type="PANTHER" id="PTHR10622:SF10">
    <property type="entry name" value="HET DOMAIN-CONTAINING PROTEIN"/>
    <property type="match status" value="1"/>
</dbReference>
<reference evidence="3 4" key="1">
    <citation type="submission" date="2018-12" db="EMBL/GenBank/DDBJ databases">
        <title>Draft genome sequence of Xylaria grammica IHI A82.</title>
        <authorList>
            <person name="Buettner E."/>
            <person name="Kellner H."/>
        </authorList>
    </citation>
    <scope>NUCLEOTIDE SEQUENCE [LARGE SCALE GENOMIC DNA]</scope>
    <source>
        <strain evidence="3 4">IHI A82</strain>
    </source>
</reference>
<name>A0A439DFL5_9PEZI</name>
<evidence type="ECO:0000313" key="3">
    <source>
        <dbReference type="EMBL" id="RWA13204.1"/>
    </source>
</evidence>
<gene>
    <name evidence="3" type="ORF">EKO27_g1908</name>
</gene>
<dbReference type="InterPro" id="IPR010730">
    <property type="entry name" value="HET"/>
</dbReference>
<dbReference type="AlphaFoldDB" id="A0A439DFL5"/>
<dbReference type="InterPro" id="IPR058525">
    <property type="entry name" value="DUF8212"/>
</dbReference>
<comment type="caution">
    <text evidence="3">The sequence shown here is derived from an EMBL/GenBank/DDBJ whole genome shotgun (WGS) entry which is preliminary data.</text>
</comment>
<dbReference type="Proteomes" id="UP000286045">
    <property type="component" value="Unassembled WGS sequence"/>
</dbReference>
<evidence type="ECO:0000259" key="2">
    <source>
        <dbReference type="Pfam" id="PF26640"/>
    </source>
</evidence>
<organism evidence="3 4">
    <name type="scientific">Xylaria grammica</name>
    <dbReference type="NCBI Taxonomy" id="363999"/>
    <lineage>
        <taxon>Eukaryota</taxon>
        <taxon>Fungi</taxon>
        <taxon>Dikarya</taxon>
        <taxon>Ascomycota</taxon>
        <taxon>Pezizomycotina</taxon>
        <taxon>Sordariomycetes</taxon>
        <taxon>Xylariomycetidae</taxon>
        <taxon>Xylariales</taxon>
        <taxon>Xylariaceae</taxon>
        <taxon>Xylaria</taxon>
    </lineage>
</organism>
<proteinExistence type="predicted"/>